<comment type="subcellular location">
    <subcellularLocation>
        <location evidence="1">Cell membrane</location>
        <topology evidence="1">Single-pass type I membrane protein</topology>
    </subcellularLocation>
</comment>
<dbReference type="InterPro" id="IPR003591">
    <property type="entry name" value="Leu-rich_rpt_typical-subtyp"/>
</dbReference>
<dbReference type="InterPro" id="IPR032675">
    <property type="entry name" value="LRR_dom_sf"/>
</dbReference>
<dbReference type="InterPro" id="IPR013210">
    <property type="entry name" value="LRR_N_plant-typ"/>
</dbReference>
<evidence type="ECO:0000313" key="14">
    <source>
        <dbReference type="Proteomes" id="UP000604825"/>
    </source>
</evidence>
<evidence type="ECO:0000256" key="7">
    <source>
        <dbReference type="ARBA" id="ARBA00022737"/>
    </source>
</evidence>
<keyword evidence="14" id="KW-1185">Reference proteome</keyword>
<evidence type="ECO:0000256" key="9">
    <source>
        <dbReference type="ARBA" id="ARBA00023136"/>
    </source>
</evidence>
<organism evidence="13 14">
    <name type="scientific">Miscanthus lutarioriparius</name>
    <dbReference type="NCBI Taxonomy" id="422564"/>
    <lineage>
        <taxon>Eukaryota</taxon>
        <taxon>Viridiplantae</taxon>
        <taxon>Streptophyta</taxon>
        <taxon>Embryophyta</taxon>
        <taxon>Tracheophyta</taxon>
        <taxon>Spermatophyta</taxon>
        <taxon>Magnoliopsida</taxon>
        <taxon>Liliopsida</taxon>
        <taxon>Poales</taxon>
        <taxon>Poaceae</taxon>
        <taxon>PACMAD clade</taxon>
        <taxon>Panicoideae</taxon>
        <taxon>Andropogonodae</taxon>
        <taxon>Andropogoneae</taxon>
        <taxon>Saccharinae</taxon>
        <taxon>Miscanthus</taxon>
    </lineage>
</organism>
<dbReference type="SMART" id="SM00369">
    <property type="entry name" value="LRR_TYP"/>
    <property type="match status" value="8"/>
</dbReference>
<dbReference type="Pfam" id="PF00560">
    <property type="entry name" value="LRR_1"/>
    <property type="match status" value="4"/>
</dbReference>
<dbReference type="PROSITE" id="PS51450">
    <property type="entry name" value="LRR"/>
    <property type="match status" value="1"/>
</dbReference>
<keyword evidence="8 11" id="KW-1133">Transmembrane helix</keyword>
<dbReference type="AlphaFoldDB" id="A0A811SFW5"/>
<dbReference type="Pfam" id="PF13516">
    <property type="entry name" value="LRR_6"/>
    <property type="match status" value="1"/>
</dbReference>
<evidence type="ECO:0000256" key="10">
    <source>
        <dbReference type="ARBA" id="ARBA00023180"/>
    </source>
</evidence>
<evidence type="ECO:0000256" key="5">
    <source>
        <dbReference type="ARBA" id="ARBA00022692"/>
    </source>
</evidence>
<accession>A0A811SFW5</accession>
<dbReference type="InterPro" id="IPR001611">
    <property type="entry name" value="Leu-rich_rpt"/>
</dbReference>
<keyword evidence="9 11" id="KW-0472">Membrane</keyword>
<keyword evidence="10" id="KW-0325">Glycoprotein</keyword>
<dbReference type="InterPro" id="IPR046956">
    <property type="entry name" value="RLP23-like"/>
</dbReference>
<dbReference type="PANTHER" id="PTHR48061">
    <property type="entry name" value="LEUCINE-RICH REPEAT RECEPTOR PROTEIN KINASE EMS1-LIKE-RELATED"/>
    <property type="match status" value="1"/>
</dbReference>
<evidence type="ECO:0000313" key="13">
    <source>
        <dbReference type="EMBL" id="CAD6341700.1"/>
    </source>
</evidence>
<comment type="similarity">
    <text evidence="2">Belongs to the RLP family.</text>
</comment>
<dbReference type="SUPFAM" id="SSF52058">
    <property type="entry name" value="L domain-like"/>
    <property type="match status" value="2"/>
</dbReference>
<keyword evidence="7" id="KW-0677">Repeat</keyword>
<dbReference type="GO" id="GO:0009791">
    <property type="term" value="P:post-embryonic development"/>
    <property type="evidence" value="ECO:0007669"/>
    <property type="project" value="UniProtKB-ARBA"/>
</dbReference>
<evidence type="ECO:0000256" key="1">
    <source>
        <dbReference type="ARBA" id="ARBA00004251"/>
    </source>
</evidence>
<reference evidence="13" key="1">
    <citation type="submission" date="2020-10" db="EMBL/GenBank/DDBJ databases">
        <authorList>
            <person name="Han B."/>
            <person name="Lu T."/>
            <person name="Zhao Q."/>
            <person name="Huang X."/>
            <person name="Zhao Y."/>
        </authorList>
    </citation>
    <scope>NUCLEOTIDE SEQUENCE</scope>
</reference>
<keyword evidence="5 11" id="KW-0812">Transmembrane</keyword>
<dbReference type="Gene3D" id="3.80.10.10">
    <property type="entry name" value="Ribonuclease Inhibitor"/>
    <property type="match status" value="4"/>
</dbReference>
<evidence type="ECO:0000256" key="2">
    <source>
        <dbReference type="ARBA" id="ARBA00009592"/>
    </source>
</evidence>
<keyword evidence="6" id="KW-0732">Signal</keyword>
<evidence type="ECO:0000256" key="3">
    <source>
        <dbReference type="ARBA" id="ARBA00022475"/>
    </source>
</evidence>
<evidence type="ECO:0000256" key="8">
    <source>
        <dbReference type="ARBA" id="ARBA00022989"/>
    </source>
</evidence>
<sequence length="962" mass="106077">MSSTSGHHRKPPPPQLLLVFLVHVFLGIQLSYSLTTYSSNQTSLPVRCRPDQASALLRLKSSFSTDGWGPFDREDVCTALASWQADTDCCGWEGIHCGHHADGRVTTLDLGHCGLESGTLHPALFDLTSLRHLDLSWNSFNGSQLRADGFERLTELVHLNLSSCGFDGQIPHAIGQLTKLVTLDLSTEMYLFEEYDDVLSLASWSREWQLYNELYGRIPESFADLHSLSVLRLTYNFLDGWLPSRIFQNKNLTAIDVRYNFKLSGSLPNFSSDSIIVDLLVTGTNFSGPVPSSISNLRSLNNLGIASTYFSQELPSSIGELRSLSSLQVSGTGMVGAIPSWIANLTSLIELQFSDCSLSGEVPSSIGNLKNLYSLKLYNSNFSGTLPPQMFNLTQLELLYLDSNNFHGIVELSSFLKIPQLFGLSLSNNKFTVVVDDDGNSSVTNRLHALRLAACNISKLPSVLRHLHSVQYLDLSNNQIHGTIPHWAWETWKSLVVLNLSHNKFNSIGYDSINPIDIDVIVLSFNLFQGPIPIPGPSTEVLDCSNNKFSSIPLNFGSHFVSFNYFNAYANNLSGNIPPSICGGGTWTMDLIDLSYNNLSGSIPSCLMEGTSVTLLKLKRNRLQGELPNNMNQDCSFEALDLSYNQIKGKLPRSLVSCRGLEVFDIGNNHINDIFPCWLSVLPELQVLVLKANKFAGEVGPYTAGEKNNCEFIKLRILDLASNKFSGTLQDEWFMTMKSMVSISVNESLDNHVSQLGQTYQFTDAITYKGNEEVTISKTLSTLVHIDVSDNLFHGAISKSIGDLGLLNGVNMSHNAFTGPIPPQFGALNQLESLDLSSNNLSGEIPQGLASLNFLSMLNLSYNELVGRIPDSPHFLTFTNLSFLGNIGLCGFQVSRACNNTTPYVEPHHSETKSVDLVLFLFTGLGFGVGFAIAVVLTCGIHVRRRSQNHIFLCCKKVLFFM</sequence>
<name>A0A811SFW5_9POAL</name>
<dbReference type="Pfam" id="PF13855">
    <property type="entry name" value="LRR_8"/>
    <property type="match status" value="1"/>
</dbReference>
<protein>
    <recommendedName>
        <fullName evidence="12">Leucine-rich repeat-containing N-terminal plant-type domain-containing protein</fullName>
    </recommendedName>
</protein>
<keyword evidence="4" id="KW-0433">Leucine-rich repeat</keyword>
<gene>
    <name evidence="13" type="ORF">NCGR_LOCUS65798</name>
</gene>
<evidence type="ECO:0000256" key="4">
    <source>
        <dbReference type="ARBA" id="ARBA00022614"/>
    </source>
</evidence>
<dbReference type="OrthoDB" id="1394818at2759"/>
<dbReference type="PANTHER" id="PTHR48061:SF13">
    <property type="entry name" value="LEUCINE-RICH REPEAT-CONTAINING N-TERMINAL PLANT-TYPE DOMAIN-CONTAINING PROTEIN"/>
    <property type="match status" value="1"/>
</dbReference>
<proteinExistence type="inferred from homology"/>
<evidence type="ECO:0000256" key="11">
    <source>
        <dbReference type="SAM" id="Phobius"/>
    </source>
</evidence>
<keyword evidence="3" id="KW-1003">Cell membrane</keyword>
<comment type="caution">
    <text evidence="13">The sequence shown here is derived from an EMBL/GenBank/DDBJ whole genome shotgun (WGS) entry which is preliminary data.</text>
</comment>
<dbReference type="FunFam" id="3.80.10.10:FF:000233">
    <property type="entry name" value="Leucine-rich repeat receptor-like protein kinase TDR"/>
    <property type="match status" value="1"/>
</dbReference>
<evidence type="ECO:0000256" key="6">
    <source>
        <dbReference type="ARBA" id="ARBA00022729"/>
    </source>
</evidence>
<feature type="transmembrane region" description="Helical" evidence="11">
    <location>
        <begin position="917"/>
        <end position="943"/>
    </location>
</feature>
<dbReference type="EMBL" id="CAJGYO010000270">
    <property type="protein sequence ID" value="CAD6341700.1"/>
    <property type="molecule type" value="Genomic_DNA"/>
</dbReference>
<dbReference type="Proteomes" id="UP000604825">
    <property type="component" value="Unassembled WGS sequence"/>
</dbReference>
<dbReference type="FunFam" id="3.80.10.10:FF:000095">
    <property type="entry name" value="LRR receptor-like serine/threonine-protein kinase GSO1"/>
    <property type="match status" value="1"/>
</dbReference>
<feature type="domain" description="Leucine-rich repeat-containing N-terminal plant-type" evidence="12">
    <location>
        <begin position="50"/>
        <end position="97"/>
    </location>
</feature>
<dbReference type="Pfam" id="PF08263">
    <property type="entry name" value="LRRNT_2"/>
    <property type="match status" value="1"/>
</dbReference>
<evidence type="ECO:0000259" key="12">
    <source>
        <dbReference type="Pfam" id="PF08263"/>
    </source>
</evidence>
<dbReference type="PRINTS" id="PR00019">
    <property type="entry name" value="LEURICHRPT"/>
</dbReference>
<dbReference type="GO" id="GO:0005886">
    <property type="term" value="C:plasma membrane"/>
    <property type="evidence" value="ECO:0007669"/>
    <property type="project" value="UniProtKB-SubCell"/>
</dbReference>